<evidence type="ECO:0000259" key="1">
    <source>
        <dbReference type="Pfam" id="PF23993"/>
    </source>
</evidence>
<reference evidence="2 3" key="1">
    <citation type="journal article" date="2022" name="Syst. Appl. Microbiol.">
        <title>Natronocalculus amylovorans gen. nov., sp. nov., and Natranaeroarchaeum aerophilus sp. nov., dominant culturable amylolytic natronoarchaea from hypersaline soda lakes in southwestern Siberia.</title>
        <authorList>
            <person name="Sorokin D.Y."/>
            <person name="Elcheninov A.G."/>
            <person name="Khizhniak T.V."/>
            <person name="Koenen M."/>
            <person name="Bale N.J."/>
            <person name="Damste J.S.S."/>
            <person name="Kublanov I.V."/>
        </authorList>
    </citation>
    <scope>NUCLEOTIDE SEQUENCE [LARGE SCALE GENOMIC DNA]</scope>
    <source>
        <strain evidence="2 3">AArc-St1-1</strain>
    </source>
</reference>
<evidence type="ECO:0000313" key="2">
    <source>
        <dbReference type="EMBL" id="MCL9814517.1"/>
    </source>
</evidence>
<feature type="domain" description="DUF7311" evidence="1">
    <location>
        <begin position="1"/>
        <end position="150"/>
    </location>
</feature>
<evidence type="ECO:0000313" key="3">
    <source>
        <dbReference type="Proteomes" id="UP001202674"/>
    </source>
</evidence>
<dbReference type="Pfam" id="PF23993">
    <property type="entry name" value="DUF7311"/>
    <property type="match status" value="1"/>
</dbReference>
<proteinExistence type="predicted"/>
<dbReference type="Proteomes" id="UP001202674">
    <property type="component" value="Unassembled WGS sequence"/>
</dbReference>
<keyword evidence="3" id="KW-1185">Reference proteome</keyword>
<sequence>MIRVVLAVLLTATLLAIAVPAIDRGGVTNTEGVLDREAAEIETAATSLVDDEDPPPAGVDGARRSLTLTLPADSFTTAPVDRFEIHRVDDDRSVIRYAVEGGHTHAMHVDAPIVDAADPGSDTIALQGTGERSLVLSLTRDRAGGKPIVELSRR</sequence>
<protein>
    <recommendedName>
        <fullName evidence="1">DUF7311 domain-containing protein</fullName>
    </recommendedName>
</protein>
<dbReference type="RefSeq" id="WP_250597575.1">
    <property type="nucleotide sequence ID" value="NZ_JAKRVY010000007.1"/>
</dbReference>
<dbReference type="EMBL" id="JAKRVY010000007">
    <property type="protein sequence ID" value="MCL9814517.1"/>
    <property type="molecule type" value="Genomic_DNA"/>
</dbReference>
<gene>
    <name evidence="2" type="ORF">AArcSt11_12735</name>
</gene>
<name>A0AAE3FRZ6_9EURY</name>
<dbReference type="AlphaFoldDB" id="A0AAE3FRZ6"/>
<comment type="caution">
    <text evidence="2">The sequence shown here is derived from an EMBL/GenBank/DDBJ whole genome shotgun (WGS) entry which is preliminary data.</text>
</comment>
<accession>A0AAE3FRZ6</accession>
<organism evidence="2 3">
    <name type="scientific">Natranaeroarchaeum aerophilus</name>
    <dbReference type="NCBI Taxonomy" id="2917711"/>
    <lineage>
        <taxon>Archaea</taxon>
        <taxon>Methanobacteriati</taxon>
        <taxon>Methanobacteriota</taxon>
        <taxon>Stenosarchaea group</taxon>
        <taxon>Halobacteria</taxon>
        <taxon>Halobacteriales</taxon>
        <taxon>Natronoarchaeaceae</taxon>
        <taxon>Natranaeroarchaeum</taxon>
    </lineage>
</organism>
<dbReference type="InterPro" id="IPR055735">
    <property type="entry name" value="DUF7311"/>
</dbReference>